<dbReference type="SUPFAM" id="SSF46785">
    <property type="entry name" value="Winged helix' DNA-binding domain"/>
    <property type="match status" value="1"/>
</dbReference>
<evidence type="ECO:0000313" key="5">
    <source>
        <dbReference type="EMBL" id="WOF22190.1"/>
    </source>
</evidence>
<dbReference type="PANTHER" id="PTHR43537">
    <property type="entry name" value="TRANSCRIPTIONAL REGULATOR, GNTR FAMILY"/>
    <property type="match status" value="1"/>
</dbReference>
<dbReference type="GO" id="GO:0003677">
    <property type="term" value="F:DNA binding"/>
    <property type="evidence" value="ECO:0007669"/>
    <property type="project" value="UniProtKB-KW"/>
</dbReference>
<dbReference type="PANTHER" id="PTHR43537:SF24">
    <property type="entry name" value="GLUCONATE OPERON TRANSCRIPTIONAL REPRESSOR"/>
    <property type="match status" value="1"/>
</dbReference>
<evidence type="ECO:0000259" key="4">
    <source>
        <dbReference type="PROSITE" id="PS50949"/>
    </source>
</evidence>
<protein>
    <submittedName>
        <fullName evidence="5">FCD domain-containing protein</fullName>
    </submittedName>
</protein>
<dbReference type="Gene3D" id="1.10.10.10">
    <property type="entry name" value="Winged helix-like DNA-binding domain superfamily/Winged helix DNA-binding domain"/>
    <property type="match status" value="1"/>
</dbReference>
<dbReference type="InterPro" id="IPR000524">
    <property type="entry name" value="Tscrpt_reg_HTH_GntR"/>
</dbReference>
<dbReference type="GO" id="GO:0003700">
    <property type="term" value="F:DNA-binding transcription factor activity"/>
    <property type="evidence" value="ECO:0007669"/>
    <property type="project" value="InterPro"/>
</dbReference>
<dbReference type="InterPro" id="IPR008920">
    <property type="entry name" value="TF_FadR/GntR_C"/>
</dbReference>
<dbReference type="SUPFAM" id="SSF48008">
    <property type="entry name" value="GntR ligand-binding domain-like"/>
    <property type="match status" value="1"/>
</dbReference>
<dbReference type="InterPro" id="IPR036388">
    <property type="entry name" value="WH-like_DNA-bd_sf"/>
</dbReference>
<keyword evidence="1" id="KW-0805">Transcription regulation</keyword>
<dbReference type="EMBL" id="CP118157">
    <property type="protein sequence ID" value="WOF22190.1"/>
    <property type="molecule type" value="Genomic_DNA"/>
</dbReference>
<evidence type="ECO:0000313" key="6">
    <source>
        <dbReference type="Proteomes" id="UP001305498"/>
    </source>
</evidence>
<dbReference type="PROSITE" id="PS50949">
    <property type="entry name" value="HTH_GNTR"/>
    <property type="match status" value="1"/>
</dbReference>
<dbReference type="Pfam" id="PF07729">
    <property type="entry name" value="FCD"/>
    <property type="match status" value="1"/>
</dbReference>
<evidence type="ECO:0000256" key="1">
    <source>
        <dbReference type="ARBA" id="ARBA00023015"/>
    </source>
</evidence>
<organism evidence="5 6">
    <name type="scientific">Microbacterium betulae</name>
    <dbReference type="NCBI Taxonomy" id="2981139"/>
    <lineage>
        <taxon>Bacteria</taxon>
        <taxon>Bacillati</taxon>
        <taxon>Actinomycetota</taxon>
        <taxon>Actinomycetes</taxon>
        <taxon>Micrococcales</taxon>
        <taxon>Microbacteriaceae</taxon>
        <taxon>Microbacterium</taxon>
    </lineage>
</organism>
<dbReference type="InterPro" id="IPR036390">
    <property type="entry name" value="WH_DNA-bd_sf"/>
</dbReference>
<sequence>MFGHIRDEIVSGALAPRSRVDDARIAESLGVPRILVRESLVRLRRVGLVYDVAARRCRVAEASADDFRDAVEYLGSQVSIALRIAVPRMSAPVREFAAMLGGGVAVACLATPLSKPLIYERAFAFLDAIVEAAANPVLRVAFDRAWRDLLACSWGARLLLDAPEAAARQVRDLTRGISAGDIDAAEHAVRRMFLHEPDRSIS</sequence>
<dbReference type="AlphaFoldDB" id="A0AA97FH39"/>
<keyword evidence="6" id="KW-1185">Reference proteome</keyword>
<dbReference type="RefSeq" id="WP_317138666.1">
    <property type="nucleotide sequence ID" value="NZ_CP118157.1"/>
</dbReference>
<evidence type="ECO:0000256" key="3">
    <source>
        <dbReference type="ARBA" id="ARBA00023163"/>
    </source>
</evidence>
<name>A0AA97FH39_9MICO</name>
<keyword evidence="3" id="KW-0804">Transcription</keyword>
<dbReference type="KEGG" id="mbet:N8K70_12460"/>
<feature type="domain" description="HTH gntR-type" evidence="4">
    <location>
        <begin position="1"/>
        <end position="62"/>
    </location>
</feature>
<gene>
    <name evidence="5" type="ORF">N8K70_12460</name>
</gene>
<dbReference type="Proteomes" id="UP001305498">
    <property type="component" value="Chromosome"/>
</dbReference>
<keyword evidence="2" id="KW-0238">DNA-binding</keyword>
<accession>A0AA97FH39</accession>
<reference evidence="5 6" key="1">
    <citation type="submission" date="2023-02" db="EMBL/GenBank/DDBJ databases">
        <title>Microbacterium betulae sp. nov., isolated from birch wood.</title>
        <authorList>
            <person name="Pasciak M."/>
            <person name="Pawlik K.J."/>
            <person name="Martynowski D."/>
            <person name="Laczmanski L."/>
            <person name="Ciekot J."/>
            <person name="Szponar B."/>
            <person name="Wojcik-Fatla A."/>
            <person name="Mackiewicz B."/>
            <person name="Farian E."/>
            <person name="Cholewa G."/>
            <person name="Cholewa A."/>
            <person name="Dutkiewicz J."/>
        </authorList>
    </citation>
    <scope>NUCLEOTIDE SEQUENCE [LARGE SCALE GENOMIC DNA]</scope>
    <source>
        <strain evidence="5 6">AB</strain>
    </source>
</reference>
<proteinExistence type="predicted"/>
<dbReference type="Gene3D" id="1.20.120.530">
    <property type="entry name" value="GntR ligand-binding domain-like"/>
    <property type="match status" value="1"/>
</dbReference>
<dbReference type="InterPro" id="IPR011711">
    <property type="entry name" value="GntR_C"/>
</dbReference>
<evidence type="ECO:0000256" key="2">
    <source>
        <dbReference type="ARBA" id="ARBA00023125"/>
    </source>
</evidence>